<accession>A0A9D3Y8Z3</accession>
<reference evidence="1" key="2">
    <citation type="submission" date="2020-11" db="EMBL/GenBank/DDBJ databases">
        <authorList>
            <person name="McCartney M.A."/>
            <person name="Auch B."/>
            <person name="Kono T."/>
            <person name="Mallez S."/>
            <person name="Becker A."/>
            <person name="Gohl D.M."/>
            <person name="Silverstein K.A.T."/>
            <person name="Koren S."/>
            <person name="Bechman K.B."/>
            <person name="Herman A."/>
            <person name="Abrahante J.E."/>
            <person name="Garbe J."/>
        </authorList>
    </citation>
    <scope>NUCLEOTIDE SEQUENCE</scope>
    <source>
        <strain evidence="1">Duluth1</strain>
        <tissue evidence="1">Whole animal</tissue>
    </source>
</reference>
<dbReference type="InterPro" id="IPR032675">
    <property type="entry name" value="LRR_dom_sf"/>
</dbReference>
<dbReference type="Gene3D" id="3.80.10.10">
    <property type="entry name" value="Ribonuclease Inhibitor"/>
    <property type="match status" value="1"/>
</dbReference>
<keyword evidence="2" id="KW-1185">Reference proteome</keyword>
<reference evidence="1" key="1">
    <citation type="journal article" date="2019" name="bioRxiv">
        <title>The Genome of the Zebra Mussel, Dreissena polymorpha: A Resource for Invasive Species Research.</title>
        <authorList>
            <person name="McCartney M.A."/>
            <person name="Auch B."/>
            <person name="Kono T."/>
            <person name="Mallez S."/>
            <person name="Zhang Y."/>
            <person name="Obille A."/>
            <person name="Becker A."/>
            <person name="Abrahante J.E."/>
            <person name="Garbe J."/>
            <person name="Badalamenti J.P."/>
            <person name="Herman A."/>
            <person name="Mangelson H."/>
            <person name="Liachko I."/>
            <person name="Sullivan S."/>
            <person name="Sone E.D."/>
            <person name="Koren S."/>
            <person name="Silverstein K.A.T."/>
            <person name="Beckman K.B."/>
            <person name="Gohl D.M."/>
        </authorList>
    </citation>
    <scope>NUCLEOTIDE SEQUENCE</scope>
    <source>
        <strain evidence="1">Duluth1</strain>
        <tissue evidence="1">Whole animal</tissue>
    </source>
</reference>
<evidence type="ECO:0000313" key="1">
    <source>
        <dbReference type="EMBL" id="KAH3694451.1"/>
    </source>
</evidence>
<dbReference type="EMBL" id="JAIWYP010000016">
    <property type="protein sequence ID" value="KAH3694451.1"/>
    <property type="molecule type" value="Genomic_DNA"/>
</dbReference>
<sequence length="70" mass="8022">MYYFHSQNILTEIPIFVAKIQSLKSLHVEHNQLASIPEDIGTLMFLEELVSVTGRSQMGCLRIVMFLVIQ</sequence>
<dbReference type="AlphaFoldDB" id="A0A9D3Y8Z3"/>
<comment type="caution">
    <text evidence="1">The sequence shown here is derived from an EMBL/GenBank/DDBJ whole genome shotgun (WGS) entry which is preliminary data.</text>
</comment>
<dbReference type="SUPFAM" id="SSF52075">
    <property type="entry name" value="Outer arm dynein light chain 1"/>
    <property type="match status" value="1"/>
</dbReference>
<name>A0A9D3Y8Z3_DREPO</name>
<gene>
    <name evidence="1" type="ORF">DPMN_081891</name>
</gene>
<dbReference type="Proteomes" id="UP000828390">
    <property type="component" value="Unassembled WGS sequence"/>
</dbReference>
<organism evidence="1 2">
    <name type="scientific">Dreissena polymorpha</name>
    <name type="common">Zebra mussel</name>
    <name type="synonym">Mytilus polymorpha</name>
    <dbReference type="NCBI Taxonomy" id="45954"/>
    <lineage>
        <taxon>Eukaryota</taxon>
        <taxon>Metazoa</taxon>
        <taxon>Spiralia</taxon>
        <taxon>Lophotrochozoa</taxon>
        <taxon>Mollusca</taxon>
        <taxon>Bivalvia</taxon>
        <taxon>Autobranchia</taxon>
        <taxon>Heteroconchia</taxon>
        <taxon>Euheterodonta</taxon>
        <taxon>Imparidentia</taxon>
        <taxon>Neoheterodontei</taxon>
        <taxon>Myida</taxon>
        <taxon>Dreissenoidea</taxon>
        <taxon>Dreissenidae</taxon>
        <taxon>Dreissena</taxon>
    </lineage>
</organism>
<evidence type="ECO:0000313" key="2">
    <source>
        <dbReference type="Proteomes" id="UP000828390"/>
    </source>
</evidence>
<protein>
    <submittedName>
        <fullName evidence="1">Uncharacterized protein</fullName>
    </submittedName>
</protein>
<proteinExistence type="predicted"/>